<keyword evidence="3" id="KW-1185">Reference proteome</keyword>
<feature type="region of interest" description="Disordered" evidence="1">
    <location>
        <begin position="210"/>
        <end position="268"/>
    </location>
</feature>
<proteinExistence type="predicted"/>
<feature type="compositionally biased region" description="Basic and acidic residues" evidence="1">
    <location>
        <begin position="212"/>
        <end position="250"/>
    </location>
</feature>
<dbReference type="Proteomes" id="UP000298663">
    <property type="component" value="Unassembled WGS sequence"/>
</dbReference>
<reference evidence="2 3" key="1">
    <citation type="journal article" date="2015" name="Genome Biol.">
        <title>Comparative genomics of Steinernema reveals deeply conserved gene regulatory networks.</title>
        <authorList>
            <person name="Dillman A.R."/>
            <person name="Macchietto M."/>
            <person name="Porter C.F."/>
            <person name="Rogers A."/>
            <person name="Williams B."/>
            <person name="Antoshechkin I."/>
            <person name="Lee M.M."/>
            <person name="Goodwin Z."/>
            <person name="Lu X."/>
            <person name="Lewis E.E."/>
            <person name="Goodrich-Blair H."/>
            <person name="Stock S.P."/>
            <person name="Adams B.J."/>
            <person name="Sternberg P.W."/>
            <person name="Mortazavi A."/>
        </authorList>
    </citation>
    <scope>NUCLEOTIDE SEQUENCE [LARGE SCALE GENOMIC DNA]</scope>
    <source>
        <strain evidence="2 3">ALL</strain>
    </source>
</reference>
<evidence type="ECO:0000313" key="2">
    <source>
        <dbReference type="EMBL" id="TKR72894.1"/>
    </source>
</evidence>
<comment type="caution">
    <text evidence="2">The sequence shown here is derived from an EMBL/GenBank/DDBJ whole genome shotgun (WGS) entry which is preliminary data.</text>
</comment>
<organism evidence="2 3">
    <name type="scientific">Steinernema carpocapsae</name>
    <name type="common">Entomopathogenic nematode</name>
    <dbReference type="NCBI Taxonomy" id="34508"/>
    <lineage>
        <taxon>Eukaryota</taxon>
        <taxon>Metazoa</taxon>
        <taxon>Ecdysozoa</taxon>
        <taxon>Nematoda</taxon>
        <taxon>Chromadorea</taxon>
        <taxon>Rhabditida</taxon>
        <taxon>Tylenchina</taxon>
        <taxon>Panagrolaimomorpha</taxon>
        <taxon>Strongyloidoidea</taxon>
        <taxon>Steinernematidae</taxon>
        <taxon>Steinernema</taxon>
    </lineage>
</organism>
<dbReference type="AlphaFoldDB" id="A0A4U5MT60"/>
<accession>A0A4U5MT60</accession>
<name>A0A4U5MT60_STECR</name>
<evidence type="ECO:0000313" key="3">
    <source>
        <dbReference type="Proteomes" id="UP000298663"/>
    </source>
</evidence>
<dbReference type="OrthoDB" id="10646543at2759"/>
<feature type="compositionally biased region" description="Polar residues" evidence="1">
    <location>
        <begin position="305"/>
        <end position="323"/>
    </location>
</feature>
<dbReference type="EMBL" id="AZBU02000006">
    <property type="protein sequence ID" value="TKR72894.1"/>
    <property type="molecule type" value="Genomic_DNA"/>
</dbReference>
<evidence type="ECO:0000256" key="1">
    <source>
        <dbReference type="SAM" id="MobiDB-lite"/>
    </source>
</evidence>
<evidence type="ECO:0008006" key="4">
    <source>
        <dbReference type="Google" id="ProtNLM"/>
    </source>
</evidence>
<sequence length="552" mass="62729">MVDQNLIFRVVQRKKREKLFSLEWVPNQRHSTNFAHMTQILVILRAFDEFPITPSPNAPRNTSARRRNQRLSGFNEYSKNTDPAVASISPQSVHFVRRTTINLKATLVFFFFSLATMGRECLIDMNGKEAVDELVALIEGFPLLYHVGKKMEFQRLKGPAKESWNQLMTQMTIKFLEIREDLVWKAWKTIRNEYFRERCPQKWRGRLPFLGEQEHPNRRNDDANVDDKTLKSQKGKKDQERSRALEDGNKAQENVEAAGTSESCPMGANLASPSIKTFSTSSQSVAKKPRAMSVKDGRVLQAIRDSQNKASPQDGQACTQPLQEPSCEPFEPAHKKHQNSAAVEDPFVIKIEEPELEDAEMMAVSLPELEEQVYAIGCPISGTPPQTAHFSLQTANVSFSESAQPVLKKPKKSALADQPVKIKIKDSEPEDVEILWASPQYASAEPVAKKPQNFTTLEKPIMIKIEDSELENKEIHVLTPPPTPVNIPQQEIENEEGGPEEGFKMLLRETWNRMCRTNDSRIGICQLKKTVMEEVEKTFREHESEETEGEAM</sequence>
<reference evidence="2 3" key="2">
    <citation type="journal article" date="2019" name="G3 (Bethesda)">
        <title>Hybrid Assembly of the Genome of the Entomopathogenic Nematode Steinernema carpocapsae Identifies the X-Chromosome.</title>
        <authorList>
            <person name="Serra L."/>
            <person name="Macchietto M."/>
            <person name="Macias-Munoz A."/>
            <person name="McGill C.J."/>
            <person name="Rodriguez I.M."/>
            <person name="Rodriguez B."/>
            <person name="Murad R."/>
            <person name="Mortazavi A."/>
        </authorList>
    </citation>
    <scope>NUCLEOTIDE SEQUENCE [LARGE SCALE GENOMIC DNA]</scope>
    <source>
        <strain evidence="2 3">ALL</strain>
    </source>
</reference>
<feature type="region of interest" description="Disordered" evidence="1">
    <location>
        <begin position="305"/>
        <end position="341"/>
    </location>
</feature>
<protein>
    <recommendedName>
        <fullName evidence="4">MADF domain-containing protein</fullName>
    </recommendedName>
</protein>
<gene>
    <name evidence="2" type="ORF">L596_020280</name>
</gene>